<dbReference type="PANTHER" id="PTHR36512">
    <property type="entry name" value="D-AMINOPEPTIDASE"/>
    <property type="match status" value="1"/>
</dbReference>
<comment type="caution">
    <text evidence="3">The sequence shown here is derived from an EMBL/GenBank/DDBJ whole genome shotgun (WGS) entry which is preliminary data.</text>
</comment>
<keyword evidence="4" id="KW-1185">Reference proteome</keyword>
<dbReference type="Gene3D" id="3.60.70.12">
    <property type="entry name" value="L-amino peptidase D-ALA esterase/amidase"/>
    <property type="match status" value="1"/>
</dbReference>
<dbReference type="OrthoDB" id="9808347at2"/>
<evidence type="ECO:0000313" key="3">
    <source>
        <dbReference type="EMBL" id="KUG58436.1"/>
    </source>
</evidence>
<evidence type="ECO:0000256" key="1">
    <source>
        <dbReference type="ARBA" id="ARBA00007068"/>
    </source>
</evidence>
<dbReference type="GO" id="GO:0004177">
    <property type="term" value="F:aminopeptidase activity"/>
    <property type="evidence" value="ECO:0007669"/>
    <property type="project" value="TreeGrafter"/>
</dbReference>
<dbReference type="InterPro" id="IPR016117">
    <property type="entry name" value="ArgJ-like_dom_sf"/>
</dbReference>
<dbReference type="RefSeq" id="WP_058890112.1">
    <property type="nucleotide sequence ID" value="NZ_LQBL01000003.1"/>
</dbReference>
<organism evidence="3 4">
    <name type="scientific">Serinicoccus chungangensis</name>
    <dbReference type="NCBI Taxonomy" id="767452"/>
    <lineage>
        <taxon>Bacteria</taxon>
        <taxon>Bacillati</taxon>
        <taxon>Actinomycetota</taxon>
        <taxon>Actinomycetes</taxon>
        <taxon>Micrococcales</taxon>
        <taxon>Ornithinimicrobiaceae</taxon>
        <taxon>Serinicoccus</taxon>
    </lineage>
</organism>
<dbReference type="Proteomes" id="UP000054837">
    <property type="component" value="Unassembled WGS sequence"/>
</dbReference>
<dbReference type="Pfam" id="PF03576">
    <property type="entry name" value="Peptidase_S58"/>
    <property type="match status" value="1"/>
</dbReference>
<dbReference type="AlphaFoldDB" id="A0A0W8IEQ9"/>
<dbReference type="STRING" id="767452.AVL62_11070"/>
<dbReference type="PANTHER" id="PTHR36512:SF3">
    <property type="entry name" value="BLR5678 PROTEIN"/>
    <property type="match status" value="1"/>
</dbReference>
<reference evidence="3 4" key="1">
    <citation type="submission" date="2015-12" db="EMBL/GenBank/DDBJ databases">
        <title>Serinicoccus chungangenesis strain CD08_5 genome sequencing and assembly.</title>
        <authorList>
            <person name="Chander A.M."/>
            <person name="Kaur G."/>
            <person name="Nair G.R."/>
            <person name="Dhawan D.K."/>
            <person name="Kochhar R.K."/>
            <person name="Mayilraj S."/>
            <person name="Bhadada S.K."/>
        </authorList>
    </citation>
    <scope>NUCLEOTIDE SEQUENCE [LARGE SCALE GENOMIC DNA]</scope>
    <source>
        <strain evidence="3 4">CD08_5</strain>
    </source>
</reference>
<comment type="similarity">
    <text evidence="1">Belongs to the peptidase S58 family.</text>
</comment>
<dbReference type="CDD" id="cd02252">
    <property type="entry name" value="nylC_like"/>
    <property type="match status" value="1"/>
</dbReference>
<protein>
    <submittedName>
        <fullName evidence="3">Hydrolase</fullName>
    </submittedName>
</protein>
<feature type="compositionally biased region" description="Gly residues" evidence="2">
    <location>
        <begin position="150"/>
        <end position="161"/>
    </location>
</feature>
<evidence type="ECO:0000313" key="4">
    <source>
        <dbReference type="Proteomes" id="UP000054837"/>
    </source>
</evidence>
<evidence type="ECO:0000256" key="2">
    <source>
        <dbReference type="SAM" id="MobiDB-lite"/>
    </source>
</evidence>
<proteinExistence type="inferred from homology"/>
<accession>A0A0W8IEQ9</accession>
<dbReference type="InterPro" id="IPR005321">
    <property type="entry name" value="Peptidase_S58_DmpA"/>
</dbReference>
<sequence>MQPTAGPTNSLLDVAGLAVGHHQRVGDGWLTGTTVVRCPAVGAVAGADVRGGAPGTRETDLLDPRNLVERVHALVLSGGSAFGLAAADGVMRELYAHGRGFPMGGPGEVVPIVPAAVCFDLGRGGNFGAFPDAGFGVAALQAAQEHGGAADQGGGPAGAGAGHVPQGSVGAGTGAQVGGLRGGVGTASGVLPDGTTIAALVVVNAVGSAVDLTTGELWGARHLVAEDLTGLGEWPDGRWPQRPRPEELAAARAAAEEANATSSVPRSLATTIGVVATDATLDPAQCARLATSGHDGMARAVNPIHTMFDGDSLFGLATCARDAPDQAGVHAMLHTSGEVVTRAMVRAVLAATTITTPAGTWRSYLDAFPSAARP</sequence>
<dbReference type="SUPFAM" id="SSF56266">
    <property type="entry name" value="DmpA/ArgJ-like"/>
    <property type="match status" value="1"/>
</dbReference>
<dbReference type="EMBL" id="LQBL01000003">
    <property type="protein sequence ID" value="KUG58436.1"/>
    <property type="molecule type" value="Genomic_DNA"/>
</dbReference>
<feature type="region of interest" description="Disordered" evidence="2">
    <location>
        <begin position="147"/>
        <end position="173"/>
    </location>
</feature>
<name>A0A0W8IEQ9_9MICO</name>
<gene>
    <name evidence="3" type="ORF">AVL62_11070</name>
</gene>
<keyword evidence="3" id="KW-0378">Hydrolase</keyword>